<evidence type="ECO:0000313" key="1">
    <source>
        <dbReference type="EMBL" id="KKM59289.1"/>
    </source>
</evidence>
<protein>
    <submittedName>
        <fullName evidence="1">Uncharacterized protein</fullName>
    </submittedName>
</protein>
<organism evidence="1">
    <name type="scientific">marine sediment metagenome</name>
    <dbReference type="NCBI Taxonomy" id="412755"/>
    <lineage>
        <taxon>unclassified sequences</taxon>
        <taxon>metagenomes</taxon>
        <taxon>ecological metagenomes</taxon>
    </lineage>
</organism>
<dbReference type="AlphaFoldDB" id="A0A0F9LRZ0"/>
<gene>
    <name evidence="1" type="ORF">LCGC14_1548310</name>
</gene>
<dbReference type="PROSITE" id="PS51257">
    <property type="entry name" value="PROKAR_LIPOPROTEIN"/>
    <property type="match status" value="1"/>
</dbReference>
<sequence length="131" mass="14594">MKQLPLILLTIVLLTTSCFGQKPVLTPIPKPITTPAPAPKQQGITRINITNKDGFLIGVFVFADSLYYKGVAGTEHEAALSFYNSMNPSESTTLFIDELFKVHEAYEQVHEQVHEAQKDTTTTEVKEVKDE</sequence>
<accession>A0A0F9LRZ0</accession>
<reference evidence="1" key="1">
    <citation type="journal article" date="2015" name="Nature">
        <title>Complex archaea that bridge the gap between prokaryotes and eukaryotes.</title>
        <authorList>
            <person name="Spang A."/>
            <person name="Saw J.H."/>
            <person name="Jorgensen S.L."/>
            <person name="Zaremba-Niedzwiedzka K."/>
            <person name="Martijn J."/>
            <person name="Lind A.E."/>
            <person name="van Eijk R."/>
            <person name="Schleper C."/>
            <person name="Guy L."/>
            <person name="Ettema T.J."/>
        </authorList>
    </citation>
    <scope>NUCLEOTIDE SEQUENCE</scope>
</reference>
<name>A0A0F9LRZ0_9ZZZZ</name>
<proteinExistence type="predicted"/>
<comment type="caution">
    <text evidence="1">The sequence shown here is derived from an EMBL/GenBank/DDBJ whole genome shotgun (WGS) entry which is preliminary data.</text>
</comment>
<dbReference type="EMBL" id="LAZR01011799">
    <property type="protein sequence ID" value="KKM59289.1"/>
    <property type="molecule type" value="Genomic_DNA"/>
</dbReference>